<evidence type="ECO:0000256" key="11">
    <source>
        <dbReference type="ARBA" id="ARBA00023146"/>
    </source>
</evidence>
<proteinExistence type="inferred from homology"/>
<keyword evidence="3 12" id="KW-0820">tRNA-binding</keyword>
<organism evidence="14 15">
    <name type="scientific">Enhygromyxa salina</name>
    <dbReference type="NCBI Taxonomy" id="215803"/>
    <lineage>
        <taxon>Bacteria</taxon>
        <taxon>Pseudomonadati</taxon>
        <taxon>Myxococcota</taxon>
        <taxon>Polyangia</taxon>
        <taxon>Nannocystales</taxon>
        <taxon>Nannocystaceae</taxon>
        <taxon>Enhygromyxa</taxon>
    </lineage>
</organism>
<dbReference type="SMART" id="SM00863">
    <property type="entry name" value="tRNA_SAD"/>
    <property type="match status" value="1"/>
</dbReference>
<dbReference type="Gene3D" id="3.30.930.10">
    <property type="entry name" value="Bira Bifunctional Protein, Domain 2"/>
    <property type="match status" value="1"/>
</dbReference>
<evidence type="ECO:0000256" key="10">
    <source>
        <dbReference type="ARBA" id="ARBA00022917"/>
    </source>
</evidence>
<keyword evidence="7 12" id="KW-0862">Zinc</keyword>
<keyword evidence="9 12" id="KW-0694">RNA-binding</keyword>
<dbReference type="InterPro" id="IPR002318">
    <property type="entry name" value="Ala-tRNA-lgiase_IIc"/>
</dbReference>
<comment type="subcellular location">
    <subcellularLocation>
        <location evidence="1 12">Cytoplasm</location>
    </subcellularLocation>
</comment>
<dbReference type="FunFam" id="3.30.930.10:FF:000004">
    <property type="entry name" value="Alanine--tRNA ligase"/>
    <property type="match status" value="1"/>
</dbReference>
<dbReference type="InterPro" id="IPR045864">
    <property type="entry name" value="aa-tRNA-synth_II/BPL/LPL"/>
</dbReference>
<dbReference type="InterPro" id="IPR023033">
    <property type="entry name" value="Ala_tRNA_ligase_euk/bac"/>
</dbReference>
<dbReference type="FunFam" id="3.10.310.40:FF:000001">
    <property type="entry name" value="Alanine--tRNA ligase"/>
    <property type="match status" value="1"/>
</dbReference>
<dbReference type="PANTHER" id="PTHR11777">
    <property type="entry name" value="ALANYL-TRNA SYNTHETASE"/>
    <property type="match status" value="1"/>
</dbReference>
<comment type="function">
    <text evidence="12">Catalyzes the attachment of alanine to tRNA(Ala) in a two-step reaction: alanine is first activated by ATP to form Ala-AMP and then transferred to the acceptor end of tRNA(Ala). Also edits incorrectly charged Ser-tRNA(Ala) and Gly-tRNA(Ala) via its editing domain.</text>
</comment>
<comment type="catalytic activity">
    <reaction evidence="12">
        <text>tRNA(Ala) + L-alanine + ATP = L-alanyl-tRNA(Ala) + AMP + diphosphate</text>
        <dbReference type="Rhea" id="RHEA:12540"/>
        <dbReference type="Rhea" id="RHEA-COMP:9657"/>
        <dbReference type="Rhea" id="RHEA-COMP:9923"/>
        <dbReference type="ChEBI" id="CHEBI:30616"/>
        <dbReference type="ChEBI" id="CHEBI:33019"/>
        <dbReference type="ChEBI" id="CHEBI:57972"/>
        <dbReference type="ChEBI" id="CHEBI:78442"/>
        <dbReference type="ChEBI" id="CHEBI:78497"/>
        <dbReference type="ChEBI" id="CHEBI:456215"/>
        <dbReference type="EC" id="6.1.1.7"/>
    </reaction>
</comment>
<dbReference type="InterPro" id="IPR003156">
    <property type="entry name" value="DHHA1_dom"/>
</dbReference>
<dbReference type="HAMAP" id="MF_00036_B">
    <property type="entry name" value="Ala_tRNA_synth_B"/>
    <property type="match status" value="1"/>
</dbReference>
<evidence type="ECO:0000259" key="13">
    <source>
        <dbReference type="PROSITE" id="PS50860"/>
    </source>
</evidence>
<reference evidence="14 15" key="1">
    <citation type="submission" date="2018-03" db="EMBL/GenBank/DDBJ databases">
        <title>Draft Genome Sequences of the Obligatory Marine Myxobacteria Enhygromyxa salina SWB007.</title>
        <authorList>
            <person name="Poehlein A."/>
            <person name="Moghaddam J.A."/>
            <person name="Harms H."/>
            <person name="Alanjari M."/>
            <person name="Koenig G.M."/>
            <person name="Daniel R."/>
            <person name="Schaeberle T.F."/>
        </authorList>
    </citation>
    <scope>NUCLEOTIDE SEQUENCE [LARGE SCALE GENOMIC DNA]</scope>
    <source>
        <strain evidence="14 15">SWB007</strain>
    </source>
</reference>
<dbReference type="AlphaFoldDB" id="A0A2S9YNZ0"/>
<keyword evidence="5 12" id="KW-0479">Metal-binding</keyword>
<dbReference type="InterPro" id="IPR018165">
    <property type="entry name" value="Ala-tRNA-synth_IIc_core"/>
</dbReference>
<comment type="caution">
    <text evidence="14">The sequence shown here is derived from an EMBL/GenBank/DDBJ whole genome shotgun (WGS) entry which is preliminary data.</text>
</comment>
<dbReference type="PANTHER" id="PTHR11777:SF9">
    <property type="entry name" value="ALANINE--TRNA LIGASE, CYTOPLASMIC"/>
    <property type="match status" value="1"/>
</dbReference>
<dbReference type="InterPro" id="IPR012947">
    <property type="entry name" value="tRNA_SAD"/>
</dbReference>
<evidence type="ECO:0000256" key="4">
    <source>
        <dbReference type="ARBA" id="ARBA00022598"/>
    </source>
</evidence>
<dbReference type="InterPro" id="IPR050058">
    <property type="entry name" value="Ala-tRNA_ligase"/>
</dbReference>
<evidence type="ECO:0000256" key="8">
    <source>
        <dbReference type="ARBA" id="ARBA00022840"/>
    </source>
</evidence>
<evidence type="ECO:0000256" key="12">
    <source>
        <dbReference type="HAMAP-Rule" id="MF_00036"/>
    </source>
</evidence>
<dbReference type="Pfam" id="PF01411">
    <property type="entry name" value="tRNA-synt_2c"/>
    <property type="match status" value="1"/>
</dbReference>
<dbReference type="PROSITE" id="PS50860">
    <property type="entry name" value="AA_TRNA_LIGASE_II_ALA"/>
    <property type="match status" value="1"/>
</dbReference>
<dbReference type="CDD" id="cd00673">
    <property type="entry name" value="AlaRS_core"/>
    <property type="match status" value="1"/>
</dbReference>
<keyword evidence="12" id="KW-0963">Cytoplasm</keyword>
<accession>A0A2S9YNZ0</accession>
<comment type="similarity">
    <text evidence="2 12">Belongs to the class-II aminoacyl-tRNA synthetase family.</text>
</comment>
<feature type="binding site" evidence="12">
    <location>
        <position position="584"/>
    </location>
    <ligand>
        <name>Zn(2+)</name>
        <dbReference type="ChEBI" id="CHEBI:29105"/>
    </ligand>
</feature>
<dbReference type="InterPro" id="IPR009000">
    <property type="entry name" value="Transl_B-barrel_sf"/>
</dbReference>
<comment type="domain">
    <text evidence="12">Consists of three domains; the N-terminal catalytic domain, the editing domain and the C-terminal C-Ala domain. The editing domain removes incorrectly charged amino acids, while the C-Ala domain, along with tRNA(Ala), serves as a bridge to cooperatively bring together the editing and aminoacylation centers thus stimulating deacylation of misacylated tRNAs.</text>
</comment>
<dbReference type="InterPro" id="IPR018162">
    <property type="entry name" value="Ala-tRNA-ligase_IIc_anticod-bd"/>
</dbReference>
<feature type="binding site" evidence="12">
    <location>
        <position position="588"/>
    </location>
    <ligand>
        <name>Zn(2+)</name>
        <dbReference type="ChEBI" id="CHEBI:29105"/>
    </ligand>
</feature>
<evidence type="ECO:0000256" key="2">
    <source>
        <dbReference type="ARBA" id="ARBA00008226"/>
    </source>
</evidence>
<dbReference type="Gene3D" id="3.30.54.20">
    <property type="match status" value="1"/>
</dbReference>
<evidence type="ECO:0000256" key="6">
    <source>
        <dbReference type="ARBA" id="ARBA00022741"/>
    </source>
</evidence>
<feature type="binding site" evidence="12">
    <location>
        <position position="690"/>
    </location>
    <ligand>
        <name>Zn(2+)</name>
        <dbReference type="ChEBI" id="CHEBI:29105"/>
    </ligand>
</feature>
<evidence type="ECO:0000313" key="15">
    <source>
        <dbReference type="Proteomes" id="UP000238823"/>
    </source>
</evidence>
<dbReference type="GO" id="GO:0006419">
    <property type="term" value="P:alanyl-tRNA aminoacylation"/>
    <property type="evidence" value="ECO:0007669"/>
    <property type="project" value="UniProtKB-UniRule"/>
</dbReference>
<dbReference type="FunFam" id="2.40.30.130:FF:000001">
    <property type="entry name" value="Alanine--tRNA ligase"/>
    <property type="match status" value="1"/>
</dbReference>
<dbReference type="PRINTS" id="PR00980">
    <property type="entry name" value="TRNASYNTHALA"/>
</dbReference>
<dbReference type="Gene3D" id="3.10.310.40">
    <property type="match status" value="1"/>
</dbReference>
<dbReference type="Gene3D" id="6.10.250.550">
    <property type="match status" value="1"/>
</dbReference>
<protein>
    <recommendedName>
        <fullName evidence="12">Alanine--tRNA ligase</fullName>
        <ecNumber evidence="12">6.1.1.7</ecNumber>
    </recommendedName>
    <alternativeName>
        <fullName evidence="12">Alanyl-tRNA synthetase</fullName>
        <shortName evidence="12">AlaRS</shortName>
    </alternativeName>
</protein>
<dbReference type="Gene3D" id="3.30.980.10">
    <property type="entry name" value="Threonyl-trna Synthetase, Chain A, domain 2"/>
    <property type="match status" value="1"/>
</dbReference>
<name>A0A2S9YNZ0_9BACT</name>
<keyword evidence="11 12" id="KW-0030">Aminoacyl-tRNA synthetase</keyword>
<dbReference type="InterPro" id="IPR018164">
    <property type="entry name" value="Ala-tRNA-synth_IIc_N"/>
</dbReference>
<comment type="cofactor">
    <cofactor evidence="12">
        <name>Zn(2+)</name>
        <dbReference type="ChEBI" id="CHEBI:29105"/>
    </cofactor>
    <text evidence="12">Binds 1 zinc ion per subunit.</text>
</comment>
<dbReference type="FunFam" id="3.30.54.20:FF:000001">
    <property type="entry name" value="Alanine--tRNA ligase"/>
    <property type="match status" value="1"/>
</dbReference>
<keyword evidence="10 12" id="KW-0648">Protein biosynthesis</keyword>
<keyword evidence="6 12" id="KW-0547">Nucleotide-binding</keyword>
<dbReference type="SUPFAM" id="SSF50447">
    <property type="entry name" value="Translation proteins"/>
    <property type="match status" value="1"/>
</dbReference>
<gene>
    <name evidence="12 14" type="primary">alaS</name>
    <name evidence="14" type="ORF">ENSA7_35000</name>
</gene>
<dbReference type="GO" id="GO:0008270">
    <property type="term" value="F:zinc ion binding"/>
    <property type="evidence" value="ECO:0007669"/>
    <property type="project" value="UniProtKB-UniRule"/>
</dbReference>
<dbReference type="EMBL" id="PVNL01000067">
    <property type="protein sequence ID" value="PRQ06796.1"/>
    <property type="molecule type" value="Genomic_DNA"/>
</dbReference>
<dbReference type="SUPFAM" id="SSF101353">
    <property type="entry name" value="Putative anticodon-binding domain of alanyl-tRNA synthetase (AlaRS)"/>
    <property type="match status" value="1"/>
</dbReference>
<dbReference type="Pfam" id="PF02272">
    <property type="entry name" value="DHHA1"/>
    <property type="match status" value="1"/>
</dbReference>
<dbReference type="OrthoDB" id="9803884at2"/>
<dbReference type="Gene3D" id="2.40.30.130">
    <property type="match status" value="1"/>
</dbReference>
<dbReference type="GO" id="GO:0004813">
    <property type="term" value="F:alanine-tRNA ligase activity"/>
    <property type="evidence" value="ECO:0007669"/>
    <property type="project" value="UniProtKB-UniRule"/>
</dbReference>
<dbReference type="SUPFAM" id="SSF55681">
    <property type="entry name" value="Class II aaRS and biotin synthetases"/>
    <property type="match status" value="1"/>
</dbReference>
<dbReference type="GO" id="GO:0000049">
    <property type="term" value="F:tRNA binding"/>
    <property type="evidence" value="ECO:0007669"/>
    <property type="project" value="UniProtKB-KW"/>
</dbReference>
<dbReference type="SUPFAM" id="SSF55186">
    <property type="entry name" value="ThrRS/AlaRS common domain"/>
    <property type="match status" value="1"/>
</dbReference>
<dbReference type="GO" id="GO:0002161">
    <property type="term" value="F:aminoacyl-tRNA deacylase activity"/>
    <property type="evidence" value="ECO:0007669"/>
    <property type="project" value="TreeGrafter"/>
</dbReference>
<evidence type="ECO:0000313" key="14">
    <source>
        <dbReference type="EMBL" id="PRQ06796.1"/>
    </source>
</evidence>
<feature type="domain" description="Alanyl-transfer RNA synthetases family profile" evidence="13">
    <location>
        <begin position="7"/>
        <end position="729"/>
    </location>
</feature>
<evidence type="ECO:0000256" key="7">
    <source>
        <dbReference type="ARBA" id="ARBA00022833"/>
    </source>
</evidence>
<evidence type="ECO:0000256" key="3">
    <source>
        <dbReference type="ARBA" id="ARBA00022555"/>
    </source>
</evidence>
<dbReference type="Proteomes" id="UP000238823">
    <property type="component" value="Unassembled WGS sequence"/>
</dbReference>
<keyword evidence="4 12" id="KW-0436">Ligase</keyword>
<dbReference type="Pfam" id="PF07973">
    <property type="entry name" value="tRNA_SAD"/>
    <property type="match status" value="1"/>
</dbReference>
<dbReference type="EC" id="6.1.1.7" evidence="12"/>
<sequence>MAVSRPTDAHALRTAFLDFFAERGHERVASSPLVPFNDPTLLFVNAGMVQFKDVFTGRDKRDYRRATTAQRCLRAGGKHNDLDNVGFTPRHHTLFEMLGNFSFGDYFKRDAINWAWEFLTEVLGFPADKLVVSVFNGEGDDAPFDQEAYDLWAELVPKERIYAFDAKENFWQMGDTGPCGPCSEIHIFRGDGPAPATGGQPGKGPAYEDDAYMELWNLVFMQYEKHEGGRMEKLPAPSVDTGAGLERLAAILEGASSNYGTTLLAPLVERGKQLAGVSGDQGEREASFRVIADHARATAFLIADGVTPEKSGRSYVLRRIMRRAIRHGTLVGLDEPFFHEICDLVVDQFGDAYPELREARAAIADAVQIEEQAFRRTLDRGLKMVEATLAELPAGAQAFPVDPAAKLYDTYGFPIDLTRVIAVEHGLTLDEDEVAARVRELQGAGDGAFVGGDAKINDVYFELANELGATQFLGYAEVEQRATLQAIIRDGQRVDAAGEGDAVELIFDRTPFYGESGGQIGDHGTIDNSGSGPAEVRLEVSDSQKPTGGLIVHHAKLASGRIKVGDQLSLRVDVTRRDAIRRNHSATHLLHHALREQLGKHVAQKGSLVAPDRLRFDFSHPRPLTREERVAIERQVNEMVMANAATGTEEMSLANAKQAGAIGLFGEKYSDEVRVVTIGTSSVELCGGTHVARAGDIGLFKIVSEGGVAQGVRRLEAVTGTGALDWVQHTASIVEQAAAELHARDPDDLLVRLSKLQEELKLKERELAQVERKLATGGAGSSEVIEVEGVKLLVRKIGAADPKVMRDAADTLRDRLGSGVVVLAAERDGKASLLVAVTSDLAGKKVHAGKLVGALAGHIDGRGGGRPDLAQAGGPKLAGLDQAVADAATQLAAQLSK</sequence>
<keyword evidence="8 12" id="KW-0067">ATP-binding</keyword>
<feature type="binding site" evidence="12">
    <location>
        <position position="686"/>
    </location>
    <ligand>
        <name>Zn(2+)</name>
        <dbReference type="ChEBI" id="CHEBI:29105"/>
    </ligand>
</feature>
<dbReference type="InterPro" id="IPR018163">
    <property type="entry name" value="Thr/Ala-tRNA-synth_IIc_edit"/>
</dbReference>
<dbReference type="GO" id="GO:0005829">
    <property type="term" value="C:cytosol"/>
    <property type="evidence" value="ECO:0007669"/>
    <property type="project" value="TreeGrafter"/>
</dbReference>
<evidence type="ECO:0000256" key="1">
    <source>
        <dbReference type="ARBA" id="ARBA00004496"/>
    </source>
</evidence>
<evidence type="ECO:0000256" key="9">
    <source>
        <dbReference type="ARBA" id="ARBA00022884"/>
    </source>
</evidence>
<dbReference type="GO" id="GO:0005524">
    <property type="term" value="F:ATP binding"/>
    <property type="evidence" value="ECO:0007669"/>
    <property type="project" value="UniProtKB-UniRule"/>
</dbReference>
<evidence type="ECO:0000256" key="5">
    <source>
        <dbReference type="ARBA" id="ARBA00022723"/>
    </source>
</evidence>
<dbReference type="FunFam" id="3.30.980.10:FF:000004">
    <property type="entry name" value="Alanine--tRNA ligase, cytoplasmic"/>
    <property type="match status" value="1"/>
</dbReference>
<dbReference type="GO" id="GO:0045892">
    <property type="term" value="P:negative regulation of DNA-templated transcription"/>
    <property type="evidence" value="ECO:0007669"/>
    <property type="project" value="TreeGrafter"/>
</dbReference>
<dbReference type="NCBIfam" id="TIGR00344">
    <property type="entry name" value="alaS"/>
    <property type="match status" value="1"/>
</dbReference>